<protein>
    <submittedName>
        <fullName evidence="4">Cyclin-like protein</fullName>
    </submittedName>
</protein>
<feature type="region of interest" description="Disordered" evidence="2">
    <location>
        <begin position="49"/>
        <end position="79"/>
    </location>
</feature>
<dbReference type="GO" id="GO:0016538">
    <property type="term" value="F:cyclin-dependent protein serine/threonine kinase regulator activity"/>
    <property type="evidence" value="ECO:0007669"/>
    <property type="project" value="InterPro"/>
</dbReference>
<dbReference type="CDD" id="cd20525">
    <property type="entry name" value="CYCLIN_CCNH_rpt2"/>
    <property type="match status" value="1"/>
</dbReference>
<dbReference type="Proteomes" id="UP000799440">
    <property type="component" value="Unassembled WGS sequence"/>
</dbReference>
<gene>
    <name evidence="4" type="ORF">M011DRAFT_494110</name>
</gene>
<dbReference type="PANTHER" id="PTHR10026">
    <property type="entry name" value="CYCLIN"/>
    <property type="match status" value="1"/>
</dbReference>
<sequence>MKLTEDDIYRRSTQYLHWSFTAAQLAAQRLKTNIQAAERVKAAVARQRAARALKTETPNASGSENASQNGANTPLPPPDREVDCLTMAEEKRLVDNFCEKALELGDFLKLPIEVTATGVQFMRRFYLLNSPMTYEPNQISRTAIFIASKAEGHHLPVAHYAASLPKTKPEDILAPEYLITQALRFHYEVRHPFRGLKGGHLEMMAMAAGKATLPPNIPQDRDPRALQQAMLELPRRPGGPASAMSEKELEKRITEAYGFASHILKNAALLTDAYFLYTPSHIWLSAHLLADEPLTLLYLSTKCPPSNPMHAKLLTTLRSCAALLSSHHSFHPASQTEEEKAARDKKDQVELKALMKKLRLCRDPDKTNLVKLNQAQKRDAVENGELEENKRKKRKIAREQYEKEADDFFGPSLSKKENENAS</sequence>
<evidence type="ECO:0000259" key="3">
    <source>
        <dbReference type="Pfam" id="PF16899"/>
    </source>
</evidence>
<proteinExistence type="predicted"/>
<reference evidence="4" key="1">
    <citation type="journal article" date="2020" name="Stud. Mycol.">
        <title>101 Dothideomycetes genomes: a test case for predicting lifestyles and emergence of pathogens.</title>
        <authorList>
            <person name="Haridas S."/>
            <person name="Albert R."/>
            <person name="Binder M."/>
            <person name="Bloem J."/>
            <person name="Labutti K."/>
            <person name="Salamov A."/>
            <person name="Andreopoulos B."/>
            <person name="Baker S."/>
            <person name="Barry K."/>
            <person name="Bills G."/>
            <person name="Bluhm B."/>
            <person name="Cannon C."/>
            <person name="Castanera R."/>
            <person name="Culley D."/>
            <person name="Daum C."/>
            <person name="Ezra D."/>
            <person name="Gonzalez J."/>
            <person name="Henrissat B."/>
            <person name="Kuo A."/>
            <person name="Liang C."/>
            <person name="Lipzen A."/>
            <person name="Lutzoni F."/>
            <person name="Magnuson J."/>
            <person name="Mondo S."/>
            <person name="Nolan M."/>
            <person name="Ohm R."/>
            <person name="Pangilinan J."/>
            <person name="Park H.-J."/>
            <person name="Ramirez L."/>
            <person name="Alfaro M."/>
            <person name="Sun H."/>
            <person name="Tritt A."/>
            <person name="Yoshinaga Y."/>
            <person name="Zwiers L.-H."/>
            <person name="Turgeon B."/>
            <person name="Goodwin S."/>
            <person name="Spatafora J."/>
            <person name="Crous P."/>
            <person name="Grigoriev I."/>
        </authorList>
    </citation>
    <scope>NUCLEOTIDE SEQUENCE</scope>
    <source>
        <strain evidence="4">CBS 119925</strain>
    </source>
</reference>
<keyword evidence="5" id="KW-1185">Reference proteome</keyword>
<feature type="domain" description="Cyclin C-terminal" evidence="3">
    <location>
        <begin position="191"/>
        <end position="324"/>
    </location>
</feature>
<evidence type="ECO:0000256" key="2">
    <source>
        <dbReference type="SAM" id="MobiDB-lite"/>
    </source>
</evidence>
<dbReference type="CDD" id="cd20524">
    <property type="entry name" value="CYCLIN_CCNH_rpt1"/>
    <property type="match status" value="1"/>
</dbReference>
<dbReference type="InterPro" id="IPR031658">
    <property type="entry name" value="Cyclin_C_2"/>
</dbReference>
<feature type="region of interest" description="Disordered" evidence="2">
    <location>
        <begin position="371"/>
        <end position="422"/>
    </location>
</feature>
<evidence type="ECO:0000256" key="1">
    <source>
        <dbReference type="ARBA" id="ARBA00023127"/>
    </source>
</evidence>
<dbReference type="OrthoDB" id="340962at2759"/>
<dbReference type="EMBL" id="MU006571">
    <property type="protein sequence ID" value="KAF2747720.1"/>
    <property type="molecule type" value="Genomic_DNA"/>
</dbReference>
<dbReference type="Pfam" id="PF16899">
    <property type="entry name" value="Cyclin_C_2"/>
    <property type="match status" value="1"/>
</dbReference>
<dbReference type="GO" id="GO:0006357">
    <property type="term" value="P:regulation of transcription by RNA polymerase II"/>
    <property type="evidence" value="ECO:0007669"/>
    <property type="project" value="InterPro"/>
</dbReference>
<evidence type="ECO:0000313" key="4">
    <source>
        <dbReference type="EMBL" id="KAF2747720.1"/>
    </source>
</evidence>
<name>A0A6A6VDU6_9PLEO</name>
<dbReference type="InterPro" id="IPR036915">
    <property type="entry name" value="Cyclin-like_sf"/>
</dbReference>
<keyword evidence="1" id="KW-0195">Cyclin</keyword>
<dbReference type="Gene3D" id="1.10.472.10">
    <property type="entry name" value="Cyclin-like"/>
    <property type="match status" value="2"/>
</dbReference>
<dbReference type="AlphaFoldDB" id="A0A6A6VDU6"/>
<accession>A0A6A6VDU6</accession>
<evidence type="ECO:0000313" key="5">
    <source>
        <dbReference type="Proteomes" id="UP000799440"/>
    </source>
</evidence>
<dbReference type="InterPro" id="IPR043198">
    <property type="entry name" value="Cyclin/Ssn8"/>
</dbReference>
<feature type="compositionally biased region" description="Polar residues" evidence="2">
    <location>
        <begin position="56"/>
        <end position="72"/>
    </location>
</feature>
<dbReference type="SUPFAM" id="SSF47954">
    <property type="entry name" value="Cyclin-like"/>
    <property type="match status" value="2"/>
</dbReference>
<organism evidence="4 5">
    <name type="scientific">Sporormia fimetaria CBS 119925</name>
    <dbReference type="NCBI Taxonomy" id="1340428"/>
    <lineage>
        <taxon>Eukaryota</taxon>
        <taxon>Fungi</taxon>
        <taxon>Dikarya</taxon>
        <taxon>Ascomycota</taxon>
        <taxon>Pezizomycotina</taxon>
        <taxon>Dothideomycetes</taxon>
        <taxon>Pleosporomycetidae</taxon>
        <taxon>Pleosporales</taxon>
        <taxon>Sporormiaceae</taxon>
        <taxon>Sporormia</taxon>
    </lineage>
</organism>